<dbReference type="InterPro" id="IPR008928">
    <property type="entry name" value="6-hairpin_glycosidase_sf"/>
</dbReference>
<proteinExistence type="predicted"/>
<dbReference type="PANTHER" id="PTHR13174">
    <property type="entry name" value="D-GLUCURONYL C5-EPIMERASE"/>
    <property type="match status" value="1"/>
</dbReference>
<dbReference type="RefSeq" id="WP_344173317.1">
    <property type="nucleotide sequence ID" value="NZ_BAAARY010000014.1"/>
</dbReference>
<reference evidence="3 4" key="1">
    <citation type="journal article" date="2019" name="Int. J. Syst. Evol. Microbiol.">
        <title>The Global Catalogue of Microorganisms (GCM) 10K type strain sequencing project: providing services to taxonomists for standard genome sequencing and annotation.</title>
        <authorList>
            <consortium name="The Broad Institute Genomics Platform"/>
            <consortium name="The Broad Institute Genome Sequencing Center for Infectious Disease"/>
            <person name="Wu L."/>
            <person name="Ma J."/>
        </authorList>
    </citation>
    <scope>NUCLEOTIDE SEQUENCE [LARGE SCALE GENOMIC DNA]</scope>
    <source>
        <strain evidence="3 4">JCM 3367</strain>
    </source>
</reference>
<organism evidence="3 4">
    <name type="scientific">Pilimelia columellifera subsp. columellifera</name>
    <dbReference type="NCBI Taxonomy" id="706583"/>
    <lineage>
        <taxon>Bacteria</taxon>
        <taxon>Bacillati</taxon>
        <taxon>Actinomycetota</taxon>
        <taxon>Actinomycetes</taxon>
        <taxon>Micromonosporales</taxon>
        <taxon>Micromonosporaceae</taxon>
        <taxon>Pilimelia</taxon>
    </lineage>
</organism>
<dbReference type="PANTHER" id="PTHR13174:SF3">
    <property type="entry name" value="D-GLUCURONYL C5-EPIMERASE"/>
    <property type="match status" value="1"/>
</dbReference>
<dbReference type="Proteomes" id="UP001499978">
    <property type="component" value="Unassembled WGS sequence"/>
</dbReference>
<dbReference type="Pfam" id="PF06662">
    <property type="entry name" value="C5-epim_C"/>
    <property type="match status" value="1"/>
</dbReference>
<keyword evidence="1" id="KW-0732">Signal</keyword>
<evidence type="ECO:0000256" key="1">
    <source>
        <dbReference type="SAM" id="SignalP"/>
    </source>
</evidence>
<dbReference type="InterPro" id="IPR039721">
    <property type="entry name" value="C5-epimerase"/>
</dbReference>
<protein>
    <recommendedName>
        <fullName evidence="2">D-glucuronyl C5-epimerase C-terminal domain-containing protein</fullName>
    </recommendedName>
</protein>
<dbReference type="InterPro" id="IPR010598">
    <property type="entry name" value="C5-epim_C"/>
</dbReference>
<evidence type="ECO:0000313" key="3">
    <source>
        <dbReference type="EMBL" id="GAA2528176.1"/>
    </source>
</evidence>
<evidence type="ECO:0000313" key="4">
    <source>
        <dbReference type="Proteomes" id="UP001499978"/>
    </source>
</evidence>
<feature type="signal peptide" evidence="1">
    <location>
        <begin position="1"/>
        <end position="26"/>
    </location>
</feature>
<dbReference type="SUPFAM" id="SSF48208">
    <property type="entry name" value="Six-hairpin glycosidases"/>
    <property type="match status" value="1"/>
</dbReference>
<name>A0ABN3NSH3_9ACTN</name>
<evidence type="ECO:0000259" key="2">
    <source>
        <dbReference type="Pfam" id="PF06662"/>
    </source>
</evidence>
<sequence length="466" mass="51801">MFKGIVAALVLMATVNVGSPAFPVDAADYRRTDYRILTLPPDRLPYNASAPGPLDGAGTFDEHGIAMRLVGGRKFDHPVFQAQFMLSRLSSYRLNRDPRYLARVEAHAQRLLGNAVSANGAIYFPYAFDWALHHDTGDMMTAPWFSAMAQGQALSAFVRLHAITRNPRYATAAEKIFASFTVLRGGGSPWTTEIDAGYLWFEEYAKHPGPDRTYNGHIYAIYGLYDYFLSTRSATAKALMQGGITTVAAHLSNLRQPGWLSRYCRTHPQHGYVNYHADHVGQLYQLHRITGDATFAVQADRLIDDYPADQAGGHGYLAAGSHEALHLDRDRRTVATRTFLLPAAQAVTVKSRHRVSGLAGVWLQIGSGTAAGYWVRELHPRAFIKLSVDTHDFIPRRLVTFRAGRYVGFAFDRYGLRTTPKPFRLREPSSAHATRRTVMNGATYFLIADGVWAGRWVPAQPGLTLT</sequence>
<feature type="chain" id="PRO_5046884279" description="D-glucuronyl C5-epimerase C-terminal domain-containing protein" evidence="1">
    <location>
        <begin position="27"/>
        <end position="466"/>
    </location>
</feature>
<comment type="caution">
    <text evidence="3">The sequence shown here is derived from an EMBL/GenBank/DDBJ whole genome shotgun (WGS) entry which is preliminary data.</text>
</comment>
<gene>
    <name evidence="3" type="ORF">GCM10010201_28940</name>
</gene>
<feature type="domain" description="D-glucuronyl C5-epimerase C-terminal" evidence="2">
    <location>
        <begin position="126"/>
        <end position="300"/>
    </location>
</feature>
<dbReference type="EMBL" id="BAAARY010000014">
    <property type="protein sequence ID" value="GAA2528176.1"/>
    <property type="molecule type" value="Genomic_DNA"/>
</dbReference>
<keyword evidence="4" id="KW-1185">Reference proteome</keyword>
<accession>A0ABN3NSH3</accession>